<proteinExistence type="predicted"/>
<feature type="region of interest" description="Disordered" evidence="3">
    <location>
        <begin position="175"/>
        <end position="201"/>
    </location>
</feature>
<dbReference type="Pfam" id="PF01083">
    <property type="entry name" value="Cutinase"/>
    <property type="match status" value="1"/>
</dbReference>
<keyword evidence="4" id="KW-0732">Signal</keyword>
<sequence>MIPRTALLSALLYASTAAAVCTKLEDCPQYEHLKTNDCQTYHHFLARGSTSPYPGHVIETVGKVCNALNTAENPNACGYEDVQYWAMNGGERWCISSHEGALNGAAQMRNYTERCPDSHLIVMGFSQGGSVMLDVLGGGGGELWGCMQKDNPAMNITSAPGSKVAAALVFGPTRRSANKPWTHGGGEISDGGAPRTDEQNAGLQPYADAGLLREYCQPGDPICAPHTDNKDMSKHLSYFNKWGDEAAAWVIDLARNASSNAGNGGGDQTSDGNGAKDMLKKTITHPVANVFIALIVLGLI</sequence>
<dbReference type="SUPFAM" id="SSF53474">
    <property type="entry name" value="alpha/beta-Hydrolases"/>
    <property type="match status" value="1"/>
</dbReference>
<dbReference type="PANTHER" id="PTHR33630:SF13">
    <property type="entry name" value="ACETYLXYLAN ESTERASE"/>
    <property type="match status" value="1"/>
</dbReference>
<evidence type="ECO:0000256" key="3">
    <source>
        <dbReference type="SAM" id="MobiDB-lite"/>
    </source>
</evidence>
<dbReference type="SMART" id="SM01110">
    <property type="entry name" value="Cutinase"/>
    <property type="match status" value="1"/>
</dbReference>
<dbReference type="Gene3D" id="3.40.50.1820">
    <property type="entry name" value="alpha/beta hydrolase"/>
    <property type="match status" value="1"/>
</dbReference>
<evidence type="ECO:0000313" key="6">
    <source>
        <dbReference type="Proteomes" id="UP000799423"/>
    </source>
</evidence>
<evidence type="ECO:0000256" key="1">
    <source>
        <dbReference type="ARBA" id="ARBA00022801"/>
    </source>
</evidence>
<dbReference type="GO" id="GO:0052689">
    <property type="term" value="F:carboxylic ester hydrolase activity"/>
    <property type="evidence" value="ECO:0007669"/>
    <property type="project" value="UniProtKB-ARBA"/>
</dbReference>
<dbReference type="Proteomes" id="UP000799423">
    <property type="component" value="Unassembled WGS sequence"/>
</dbReference>
<feature type="signal peptide" evidence="4">
    <location>
        <begin position="1"/>
        <end position="18"/>
    </location>
</feature>
<accession>A0A6A7AU04</accession>
<evidence type="ECO:0000313" key="5">
    <source>
        <dbReference type="EMBL" id="KAF2846244.1"/>
    </source>
</evidence>
<evidence type="ECO:0000256" key="2">
    <source>
        <dbReference type="ARBA" id="ARBA00023157"/>
    </source>
</evidence>
<dbReference type="InterPro" id="IPR000675">
    <property type="entry name" value="Cutinase/axe"/>
</dbReference>
<gene>
    <name evidence="5" type="ORF">T440DRAFT_247253</name>
</gene>
<dbReference type="PANTHER" id="PTHR33630">
    <property type="entry name" value="CUTINASE RV1984C-RELATED-RELATED"/>
    <property type="match status" value="1"/>
</dbReference>
<feature type="chain" id="PRO_5025430645" evidence="4">
    <location>
        <begin position="19"/>
        <end position="300"/>
    </location>
</feature>
<dbReference type="OrthoDB" id="2586582at2759"/>
<dbReference type="InterPro" id="IPR029058">
    <property type="entry name" value="AB_hydrolase_fold"/>
</dbReference>
<keyword evidence="2" id="KW-1015">Disulfide bond</keyword>
<reference evidence="5" key="1">
    <citation type="submission" date="2020-01" db="EMBL/GenBank/DDBJ databases">
        <authorList>
            <consortium name="DOE Joint Genome Institute"/>
            <person name="Haridas S."/>
            <person name="Albert R."/>
            <person name="Binder M."/>
            <person name="Bloem J."/>
            <person name="Labutti K."/>
            <person name="Salamov A."/>
            <person name="Andreopoulos B."/>
            <person name="Baker S.E."/>
            <person name="Barry K."/>
            <person name="Bills G."/>
            <person name="Bluhm B.H."/>
            <person name="Cannon C."/>
            <person name="Castanera R."/>
            <person name="Culley D.E."/>
            <person name="Daum C."/>
            <person name="Ezra D."/>
            <person name="Gonzalez J.B."/>
            <person name="Henrissat B."/>
            <person name="Kuo A."/>
            <person name="Liang C."/>
            <person name="Lipzen A."/>
            <person name="Lutzoni F."/>
            <person name="Magnuson J."/>
            <person name="Mondo S."/>
            <person name="Nolan M."/>
            <person name="Ohm R."/>
            <person name="Pangilinan J."/>
            <person name="Park H.-J."/>
            <person name="Ramirez L."/>
            <person name="Alfaro M."/>
            <person name="Sun H."/>
            <person name="Tritt A."/>
            <person name="Yoshinaga Y."/>
            <person name="Zwiers L.-H."/>
            <person name="Turgeon B.G."/>
            <person name="Goodwin S.B."/>
            <person name="Spatafora J.W."/>
            <person name="Crous P.W."/>
            <person name="Grigoriev I.V."/>
        </authorList>
    </citation>
    <scope>NUCLEOTIDE SEQUENCE</scope>
    <source>
        <strain evidence="5">IPT5</strain>
    </source>
</reference>
<name>A0A6A7AU04_9PLEO</name>
<keyword evidence="6" id="KW-1185">Reference proteome</keyword>
<keyword evidence="1" id="KW-0378">Hydrolase</keyword>
<organism evidence="5 6">
    <name type="scientific">Plenodomus tracheiphilus IPT5</name>
    <dbReference type="NCBI Taxonomy" id="1408161"/>
    <lineage>
        <taxon>Eukaryota</taxon>
        <taxon>Fungi</taxon>
        <taxon>Dikarya</taxon>
        <taxon>Ascomycota</taxon>
        <taxon>Pezizomycotina</taxon>
        <taxon>Dothideomycetes</taxon>
        <taxon>Pleosporomycetidae</taxon>
        <taxon>Pleosporales</taxon>
        <taxon>Pleosporineae</taxon>
        <taxon>Leptosphaeriaceae</taxon>
        <taxon>Plenodomus</taxon>
    </lineage>
</organism>
<protein>
    <submittedName>
        <fullName evidence="5">Carbohydrate esterase family 5 protein</fullName>
    </submittedName>
</protein>
<evidence type="ECO:0000256" key="4">
    <source>
        <dbReference type="SAM" id="SignalP"/>
    </source>
</evidence>
<dbReference type="EMBL" id="MU006337">
    <property type="protein sequence ID" value="KAF2846244.1"/>
    <property type="molecule type" value="Genomic_DNA"/>
</dbReference>
<dbReference type="AlphaFoldDB" id="A0A6A7AU04"/>